<feature type="transmembrane region" description="Helical" evidence="6">
    <location>
        <begin position="388"/>
        <end position="407"/>
    </location>
</feature>
<feature type="transmembrane region" description="Helical" evidence="6">
    <location>
        <begin position="164"/>
        <end position="181"/>
    </location>
</feature>
<gene>
    <name evidence="8" type="ORF">HF690_06815</name>
</gene>
<dbReference type="Pfam" id="PF13520">
    <property type="entry name" value="AA_permease_2"/>
    <property type="match status" value="1"/>
</dbReference>
<evidence type="ECO:0000256" key="5">
    <source>
        <dbReference type="ARBA" id="ARBA00023136"/>
    </source>
</evidence>
<dbReference type="GO" id="GO:0015171">
    <property type="term" value="F:amino acid transmembrane transporter activity"/>
    <property type="evidence" value="ECO:0007669"/>
    <property type="project" value="TreeGrafter"/>
</dbReference>
<evidence type="ECO:0000256" key="2">
    <source>
        <dbReference type="ARBA" id="ARBA00022448"/>
    </source>
</evidence>
<dbReference type="InterPro" id="IPR002293">
    <property type="entry name" value="AA/rel_permease1"/>
</dbReference>
<dbReference type="GO" id="GO:0016020">
    <property type="term" value="C:membrane"/>
    <property type="evidence" value="ECO:0007669"/>
    <property type="project" value="UniProtKB-SubCell"/>
</dbReference>
<feature type="transmembrane region" description="Helical" evidence="6">
    <location>
        <begin position="484"/>
        <end position="502"/>
    </location>
</feature>
<accession>A0A846ZM68</accession>
<keyword evidence="4 6" id="KW-1133">Transmembrane helix</keyword>
<feature type="transmembrane region" description="Helical" evidence="6">
    <location>
        <begin position="64"/>
        <end position="83"/>
    </location>
</feature>
<dbReference type="InterPro" id="IPR029485">
    <property type="entry name" value="CAT_C"/>
</dbReference>
<dbReference type="Proteomes" id="UP000541636">
    <property type="component" value="Unassembled WGS sequence"/>
</dbReference>
<evidence type="ECO:0000256" key="3">
    <source>
        <dbReference type="ARBA" id="ARBA00022692"/>
    </source>
</evidence>
<feature type="domain" description="Cationic amino acid transporter C-terminal" evidence="7">
    <location>
        <begin position="480"/>
        <end position="507"/>
    </location>
</feature>
<evidence type="ECO:0000259" key="7">
    <source>
        <dbReference type="Pfam" id="PF13906"/>
    </source>
</evidence>
<dbReference type="AlphaFoldDB" id="A0A846ZM68"/>
<dbReference type="Pfam" id="PF13906">
    <property type="entry name" value="AA_permease_C"/>
    <property type="match status" value="1"/>
</dbReference>
<protein>
    <submittedName>
        <fullName evidence="8">Amino acid permease</fullName>
    </submittedName>
</protein>
<name>A0A846ZM68_9GAMM</name>
<keyword evidence="5 6" id="KW-0472">Membrane</keyword>
<dbReference type="Gene3D" id="1.20.1740.10">
    <property type="entry name" value="Amino acid/polyamine transporter I"/>
    <property type="match status" value="1"/>
</dbReference>
<evidence type="ECO:0000256" key="4">
    <source>
        <dbReference type="ARBA" id="ARBA00022989"/>
    </source>
</evidence>
<feature type="transmembrane region" description="Helical" evidence="6">
    <location>
        <begin position="413"/>
        <end position="434"/>
    </location>
</feature>
<keyword evidence="9" id="KW-1185">Reference proteome</keyword>
<evidence type="ECO:0000256" key="1">
    <source>
        <dbReference type="ARBA" id="ARBA00004141"/>
    </source>
</evidence>
<keyword evidence="3 6" id="KW-0812">Transmembrane</keyword>
<evidence type="ECO:0000256" key="6">
    <source>
        <dbReference type="SAM" id="Phobius"/>
    </source>
</evidence>
<dbReference type="EMBL" id="JAAZQD010000002">
    <property type="protein sequence ID" value="NKZ38668.1"/>
    <property type="molecule type" value="Genomic_DNA"/>
</dbReference>
<sequence>MGFWSKLIRRKSVEQLQSDAGASTDFRRTMGVWQLTAIGIGAIVGVGVFVLAPHEAALNAGPAVVISFLVAGIGSACAALSYAEFAGMIPVTGSAYTYGYAVLGELPAWIIGWDLLVEYALIVGVVAAGTSNYFQSLIADLTGLHLPIWLQGAYDPAHPDSGRVVNIIAVAVALGMAWIQIMRTEIGARLNTIVVTMKVIGVAIVIVAGAFYVHTSNWTPFIPPEVHDAAASGGSRYGWNGVLAAASIVFFAVFGYDTLTTAAEEAKNPQRDLPLAVVASLGISMLMYLAISLVLTGMVPYNGCVDPSQAAGHCSEMILASQAPVSAVFAARDLHWISAIIDIAAVCGIASVVFAFMLGAARIWFALSRDGLLPGWFAKSHPKYGTPYRPTMVLGVFTALAAGFLPIRELAELVNIGTLSAFILICASVLILRIRRPELERRFRTPALWLLAPLGIIFSLFLIIGWPWFENGEYHPIGGLDIVTIWRFVIWMAIGLVIYLAYGMRHSKVEEQNQGK</sequence>
<feature type="transmembrane region" description="Helical" evidence="6">
    <location>
        <begin position="446"/>
        <end position="469"/>
    </location>
</feature>
<dbReference type="PIRSF" id="PIRSF006060">
    <property type="entry name" value="AA_transporter"/>
    <property type="match status" value="1"/>
</dbReference>
<feature type="transmembrane region" description="Helical" evidence="6">
    <location>
        <begin position="32"/>
        <end position="52"/>
    </location>
</feature>
<feature type="transmembrane region" description="Helical" evidence="6">
    <location>
        <begin position="334"/>
        <end position="367"/>
    </location>
</feature>
<feature type="transmembrane region" description="Helical" evidence="6">
    <location>
        <begin position="242"/>
        <end position="263"/>
    </location>
</feature>
<evidence type="ECO:0000313" key="8">
    <source>
        <dbReference type="EMBL" id="NKZ38668.1"/>
    </source>
</evidence>
<evidence type="ECO:0000313" key="9">
    <source>
        <dbReference type="Proteomes" id="UP000541636"/>
    </source>
</evidence>
<comment type="caution">
    <text evidence="8">The sequence shown here is derived from an EMBL/GenBank/DDBJ whole genome shotgun (WGS) entry which is preliminary data.</text>
</comment>
<dbReference type="PANTHER" id="PTHR43243">
    <property type="entry name" value="INNER MEMBRANE TRANSPORTER YGJI-RELATED"/>
    <property type="match status" value="1"/>
</dbReference>
<proteinExistence type="predicted"/>
<reference evidence="8 9" key="1">
    <citation type="journal article" date="2017" name="Int. J. Syst. Evol. Microbiol.">
        <title>Oleiagrimonas citrea sp. nov., a marine bacterium isolated from tidal flat sediment and emended description of the genus Oleiagrimonas Fang et al. 2015 and Oleiagrimonas soli.</title>
        <authorList>
            <person name="Yang S.H."/>
            <person name="Seo H.S."/>
            <person name="Seong C.N."/>
            <person name="Kwon K.K."/>
        </authorList>
    </citation>
    <scope>NUCLEOTIDE SEQUENCE [LARGE SCALE GENOMIC DNA]</scope>
    <source>
        <strain evidence="8 9">MEBiC09124</strain>
    </source>
</reference>
<feature type="transmembrane region" description="Helical" evidence="6">
    <location>
        <begin position="193"/>
        <end position="213"/>
    </location>
</feature>
<comment type="subcellular location">
    <subcellularLocation>
        <location evidence="1">Membrane</location>
        <topology evidence="1">Multi-pass membrane protein</topology>
    </subcellularLocation>
</comment>
<keyword evidence="2" id="KW-0813">Transport</keyword>
<feature type="transmembrane region" description="Helical" evidence="6">
    <location>
        <begin position="275"/>
        <end position="299"/>
    </location>
</feature>
<dbReference type="PANTHER" id="PTHR43243:SF4">
    <property type="entry name" value="CATIONIC AMINO ACID TRANSPORTER 4"/>
    <property type="match status" value="1"/>
</dbReference>
<organism evidence="8 9">
    <name type="scientific">Oleiagrimonas citrea</name>
    <dbReference type="NCBI Taxonomy" id="1665687"/>
    <lineage>
        <taxon>Bacteria</taxon>
        <taxon>Pseudomonadati</taxon>
        <taxon>Pseudomonadota</taxon>
        <taxon>Gammaproteobacteria</taxon>
        <taxon>Lysobacterales</taxon>
        <taxon>Rhodanobacteraceae</taxon>
        <taxon>Oleiagrimonas</taxon>
    </lineage>
</organism>
<dbReference type="RefSeq" id="WP_168608912.1">
    <property type="nucleotide sequence ID" value="NZ_JAAZQD010000002.1"/>
</dbReference>